<protein>
    <submittedName>
        <fullName evidence="1">DnaJ-like protein</fullName>
    </submittedName>
</protein>
<dbReference type="EMBL" id="CP001684">
    <property type="protein sequence ID" value="ACV23672.1"/>
    <property type="molecule type" value="Genomic_DNA"/>
</dbReference>
<dbReference type="Proteomes" id="UP000002026">
    <property type="component" value="Chromosome"/>
</dbReference>
<accession>C7N3E9</accession>
<evidence type="ECO:0000313" key="1">
    <source>
        <dbReference type="EMBL" id="ACV23672.1"/>
    </source>
</evidence>
<dbReference type="STRING" id="471855.Shel_26730"/>
<dbReference type="RefSeq" id="WP_012799770.1">
    <property type="nucleotide sequence ID" value="NC_013165.1"/>
</dbReference>
<proteinExistence type="predicted"/>
<keyword evidence="2" id="KW-1185">Reference proteome</keyword>
<evidence type="ECO:0000313" key="2">
    <source>
        <dbReference type="Proteomes" id="UP000002026"/>
    </source>
</evidence>
<dbReference type="AlphaFoldDB" id="C7N3E9"/>
<name>C7N3E9_SLAHD</name>
<dbReference type="HOGENOM" id="CLU_089311_0_0_11"/>
<gene>
    <name evidence="1" type="ordered locus">Shel_26730</name>
</gene>
<dbReference type="KEGG" id="shi:Shel_26730"/>
<organism evidence="1 2">
    <name type="scientific">Slackia heliotrinireducens (strain ATCC 29202 / DSM 20476 / NCTC 11029 / RHS 1)</name>
    <name type="common">Peptococcus heliotrinreducens</name>
    <dbReference type="NCBI Taxonomy" id="471855"/>
    <lineage>
        <taxon>Bacteria</taxon>
        <taxon>Bacillati</taxon>
        <taxon>Actinomycetota</taxon>
        <taxon>Coriobacteriia</taxon>
        <taxon>Eggerthellales</taxon>
        <taxon>Eggerthellaceae</taxon>
        <taxon>Slackia</taxon>
    </lineage>
</organism>
<dbReference type="eggNOG" id="COG2214">
    <property type="taxonomic scope" value="Bacteria"/>
</dbReference>
<sequence>MEEAVELDRGQMLRERIEGMRRDIASALLRIDEITLQINPQIEADYAVKIGCYENELLQAQIAARRSKRRLALVQARINRGETVDALEIENQLDAELAAWEAQLQARVDDYLEKLKKRTHSEAMIGQDAEELKALHRELVKRLHPDLHGNQSDRERQLFDVAQAAFKTGDLDVLRSLEAATRYLAKRDVLAYATEDELAVECELLEIQLEMTKRRLEQLEASAPYNLRDKLRNIDWVCARVDDIRARIAEQNKVKKEYDSRCHALEEGGHAD</sequence>
<reference evidence="1 2" key="1">
    <citation type="journal article" date="2009" name="Stand. Genomic Sci.">
        <title>Complete genome sequence of Slackia heliotrinireducens type strain (RHS 1).</title>
        <authorList>
            <person name="Pukall R."/>
            <person name="Lapidus A."/>
            <person name="Nolan M."/>
            <person name="Copeland A."/>
            <person name="Glavina Del Rio T."/>
            <person name="Lucas S."/>
            <person name="Chen F."/>
            <person name="Tice H."/>
            <person name="Cheng J.F."/>
            <person name="Chertkov O."/>
            <person name="Bruce D."/>
            <person name="Goodwin L."/>
            <person name="Kuske C."/>
            <person name="Brettin T."/>
            <person name="Detter J.C."/>
            <person name="Han C."/>
            <person name="Pitluck S."/>
            <person name="Pati A."/>
            <person name="Mavrommatis K."/>
            <person name="Ivanova N."/>
            <person name="Ovchinnikova G."/>
            <person name="Chen A."/>
            <person name="Palaniappan K."/>
            <person name="Schneider S."/>
            <person name="Rohde M."/>
            <person name="Chain P."/>
            <person name="D'haeseleer P."/>
            <person name="Goker M."/>
            <person name="Bristow J."/>
            <person name="Eisen J.A."/>
            <person name="Markowitz V."/>
            <person name="Kyrpides N.C."/>
            <person name="Klenk H.P."/>
            <person name="Hugenholtz P."/>
        </authorList>
    </citation>
    <scope>NUCLEOTIDE SEQUENCE [LARGE SCALE GENOMIC DNA]</scope>
    <source>
        <strain evidence="2">ATCC 29202 / DSM 20476 / NCTC 11029 / RHS 1</strain>
    </source>
</reference>